<feature type="signal peptide" evidence="2">
    <location>
        <begin position="1"/>
        <end position="19"/>
    </location>
</feature>
<evidence type="ECO:0000256" key="1">
    <source>
        <dbReference type="SAM" id="MobiDB-lite"/>
    </source>
</evidence>
<gene>
    <name evidence="3" type="ORF">ACFQZM_36310</name>
</gene>
<organism evidence="3 4">
    <name type="scientific">Actinomadura fibrosa</name>
    <dbReference type="NCBI Taxonomy" id="111802"/>
    <lineage>
        <taxon>Bacteria</taxon>
        <taxon>Bacillati</taxon>
        <taxon>Actinomycetota</taxon>
        <taxon>Actinomycetes</taxon>
        <taxon>Streptosporangiales</taxon>
        <taxon>Thermomonosporaceae</taxon>
        <taxon>Actinomadura</taxon>
    </lineage>
</organism>
<feature type="region of interest" description="Disordered" evidence="1">
    <location>
        <begin position="37"/>
        <end position="68"/>
    </location>
</feature>
<name>A0ABW2XUG5_9ACTN</name>
<dbReference type="RefSeq" id="WP_131759387.1">
    <property type="nucleotide sequence ID" value="NZ_CAACUY010000076.1"/>
</dbReference>
<feature type="compositionally biased region" description="Low complexity" evidence="1">
    <location>
        <begin position="37"/>
        <end position="53"/>
    </location>
</feature>
<dbReference type="Proteomes" id="UP001597063">
    <property type="component" value="Unassembled WGS sequence"/>
</dbReference>
<comment type="caution">
    <text evidence="3">The sequence shown here is derived from an EMBL/GenBank/DDBJ whole genome shotgun (WGS) entry which is preliminary data.</text>
</comment>
<dbReference type="EMBL" id="JBHTGP010000018">
    <property type="protein sequence ID" value="MFD0690001.1"/>
    <property type="molecule type" value="Genomic_DNA"/>
</dbReference>
<reference evidence="4" key="1">
    <citation type="journal article" date="2019" name="Int. J. Syst. Evol. Microbiol.">
        <title>The Global Catalogue of Microorganisms (GCM) 10K type strain sequencing project: providing services to taxonomists for standard genome sequencing and annotation.</title>
        <authorList>
            <consortium name="The Broad Institute Genomics Platform"/>
            <consortium name="The Broad Institute Genome Sequencing Center for Infectious Disease"/>
            <person name="Wu L."/>
            <person name="Ma J."/>
        </authorList>
    </citation>
    <scope>NUCLEOTIDE SEQUENCE [LARGE SCALE GENOMIC DNA]</scope>
    <source>
        <strain evidence="4">JCM 9371</strain>
    </source>
</reference>
<evidence type="ECO:0000256" key="2">
    <source>
        <dbReference type="SAM" id="SignalP"/>
    </source>
</evidence>
<protein>
    <submittedName>
        <fullName evidence="3">DUF732 domain-containing protein</fullName>
    </submittedName>
</protein>
<keyword evidence="2" id="KW-0732">Signal</keyword>
<keyword evidence="4" id="KW-1185">Reference proteome</keyword>
<evidence type="ECO:0000313" key="3">
    <source>
        <dbReference type="EMBL" id="MFD0690001.1"/>
    </source>
</evidence>
<sequence length="149" mass="15352">MTKNIIVVAVAAVTSAVVAGGGGAAFVALSSEESSAAGEAAESSPAAEPSAPAEPRPTVTVTKKPGPVRTTVIVPPRQRYYGYGGADERFLAAIAADGIKAPDDWAVEAGRETCGASYDYAYNYLTDGGLYSYHVQTFLDDWTSTHGGC</sequence>
<proteinExistence type="predicted"/>
<feature type="chain" id="PRO_5047383186" evidence="2">
    <location>
        <begin position="20"/>
        <end position="149"/>
    </location>
</feature>
<evidence type="ECO:0000313" key="4">
    <source>
        <dbReference type="Proteomes" id="UP001597063"/>
    </source>
</evidence>
<accession>A0ABW2XUG5</accession>